<reference evidence="2" key="2">
    <citation type="journal article" date="2023" name="BMC Genomics">
        <title>Pest status, molecular evolution, and epigenetic factors derived from the genome assembly of Frankliniella fusca, a thysanopteran phytovirus vector.</title>
        <authorList>
            <person name="Catto M.A."/>
            <person name="Labadie P.E."/>
            <person name="Jacobson A.L."/>
            <person name="Kennedy G.G."/>
            <person name="Srinivasan R."/>
            <person name="Hunt B.G."/>
        </authorList>
    </citation>
    <scope>NUCLEOTIDE SEQUENCE</scope>
    <source>
        <strain evidence="2">PL_HMW_Pooled</strain>
    </source>
</reference>
<name>A0AAE1LKR8_9NEOP</name>
<keyword evidence="3" id="KW-1185">Reference proteome</keyword>
<dbReference type="Proteomes" id="UP001219518">
    <property type="component" value="Unassembled WGS sequence"/>
</dbReference>
<proteinExistence type="predicted"/>
<feature type="non-terminal residue" evidence="2">
    <location>
        <position position="157"/>
    </location>
</feature>
<feature type="compositionally biased region" description="Low complexity" evidence="1">
    <location>
        <begin position="52"/>
        <end position="68"/>
    </location>
</feature>
<gene>
    <name evidence="2" type="ORF">KUF71_000217</name>
</gene>
<feature type="region of interest" description="Disordered" evidence="1">
    <location>
        <begin position="27"/>
        <end position="72"/>
    </location>
</feature>
<comment type="caution">
    <text evidence="2">The sequence shown here is derived from an EMBL/GenBank/DDBJ whole genome shotgun (WGS) entry which is preliminary data.</text>
</comment>
<dbReference type="AlphaFoldDB" id="A0AAE1LKR8"/>
<sequence>MFSATAGRVKSYYLASGGAGAGSGGLGPGGDGVAGPRQSLGPLCQRPPPPASASGSAAAATTSGRGPRSLVANLKKTQSSLHVPLGGSGGAEEALGLLGRRARKSRSLGDLTHYARHFNKCRRAGCPLPMDRVPLHGALDGVLDGDGARARARGVCG</sequence>
<protein>
    <submittedName>
        <fullName evidence="2">Spectrin beta chain, non-erythrocytic 2</fullName>
    </submittedName>
</protein>
<dbReference type="EMBL" id="JAHWGI010001142">
    <property type="protein sequence ID" value="KAK3923135.1"/>
    <property type="molecule type" value="Genomic_DNA"/>
</dbReference>
<organism evidence="2 3">
    <name type="scientific">Frankliniella fusca</name>
    <dbReference type="NCBI Taxonomy" id="407009"/>
    <lineage>
        <taxon>Eukaryota</taxon>
        <taxon>Metazoa</taxon>
        <taxon>Ecdysozoa</taxon>
        <taxon>Arthropoda</taxon>
        <taxon>Hexapoda</taxon>
        <taxon>Insecta</taxon>
        <taxon>Pterygota</taxon>
        <taxon>Neoptera</taxon>
        <taxon>Paraneoptera</taxon>
        <taxon>Thysanoptera</taxon>
        <taxon>Terebrantia</taxon>
        <taxon>Thripoidea</taxon>
        <taxon>Thripidae</taxon>
        <taxon>Frankliniella</taxon>
    </lineage>
</organism>
<accession>A0AAE1LKR8</accession>
<reference evidence="2" key="1">
    <citation type="submission" date="2021-07" db="EMBL/GenBank/DDBJ databases">
        <authorList>
            <person name="Catto M.A."/>
            <person name="Jacobson A."/>
            <person name="Kennedy G."/>
            <person name="Labadie P."/>
            <person name="Hunt B.G."/>
            <person name="Srinivasan R."/>
        </authorList>
    </citation>
    <scope>NUCLEOTIDE SEQUENCE</scope>
    <source>
        <strain evidence="2">PL_HMW_Pooled</strain>
        <tissue evidence="2">Head</tissue>
    </source>
</reference>
<evidence type="ECO:0000313" key="2">
    <source>
        <dbReference type="EMBL" id="KAK3923135.1"/>
    </source>
</evidence>
<evidence type="ECO:0000256" key="1">
    <source>
        <dbReference type="SAM" id="MobiDB-lite"/>
    </source>
</evidence>
<evidence type="ECO:0000313" key="3">
    <source>
        <dbReference type="Proteomes" id="UP001219518"/>
    </source>
</evidence>